<proteinExistence type="predicted"/>
<evidence type="ECO:0000313" key="2">
    <source>
        <dbReference type="Proteomes" id="UP000214600"/>
    </source>
</evidence>
<dbReference type="EMBL" id="NKFA01000002">
    <property type="protein sequence ID" value="OXI49538.1"/>
    <property type="molecule type" value="Genomic_DNA"/>
</dbReference>
<name>A0A228J4N2_9BURK</name>
<comment type="caution">
    <text evidence="1">The sequence shown here is derived from an EMBL/GenBank/DDBJ whole genome shotgun (WGS) entry which is preliminary data.</text>
</comment>
<gene>
    <name evidence="1" type="ORF">CFB84_02015</name>
</gene>
<evidence type="ECO:0000313" key="1">
    <source>
        <dbReference type="EMBL" id="OXI49538.1"/>
    </source>
</evidence>
<sequence length="104" mass="11462">MNETRVWPSGNDKPVCMLGFDHSACSALTGIPFEKGVDDLDEYFAGMLLDDTVGPMRFMYYINAPIKGVVVSVDSKVKTAQAVEVVKTRFGLAASDFYWVTSIE</sequence>
<protein>
    <submittedName>
        <fullName evidence="1">Uncharacterized protein</fullName>
    </submittedName>
</protein>
<dbReference type="RefSeq" id="WP_143330958.1">
    <property type="nucleotide sequence ID" value="NZ_NKFA01000002.1"/>
</dbReference>
<accession>A0A228J4N2</accession>
<dbReference type="Proteomes" id="UP000214600">
    <property type="component" value="Unassembled WGS sequence"/>
</dbReference>
<dbReference type="AlphaFoldDB" id="A0A228J4N2"/>
<reference evidence="1 2" key="2">
    <citation type="submission" date="2017-08" db="EMBL/GenBank/DDBJ databases">
        <title>WGS of novel Burkholderia cepaca complex species.</title>
        <authorList>
            <person name="Lipuma J."/>
            <person name="Spilker T."/>
        </authorList>
    </citation>
    <scope>NUCLEOTIDE SEQUENCE [LARGE SCALE GENOMIC DNA]</scope>
    <source>
        <strain evidence="1 2">AU17325</strain>
    </source>
</reference>
<reference evidence="2" key="1">
    <citation type="submission" date="2017-06" db="EMBL/GenBank/DDBJ databases">
        <authorList>
            <person name="LiPuma J."/>
            <person name="Spilker T."/>
        </authorList>
    </citation>
    <scope>NUCLEOTIDE SEQUENCE [LARGE SCALE GENOMIC DNA]</scope>
    <source>
        <strain evidence="2">AU17325</strain>
    </source>
</reference>
<organism evidence="1 2">
    <name type="scientific">Burkholderia aenigmatica</name>
    <dbReference type="NCBI Taxonomy" id="2015348"/>
    <lineage>
        <taxon>Bacteria</taxon>
        <taxon>Pseudomonadati</taxon>
        <taxon>Pseudomonadota</taxon>
        <taxon>Betaproteobacteria</taxon>
        <taxon>Burkholderiales</taxon>
        <taxon>Burkholderiaceae</taxon>
        <taxon>Burkholderia</taxon>
        <taxon>Burkholderia cepacia complex</taxon>
    </lineage>
</organism>